<proteinExistence type="predicted"/>
<reference evidence="1" key="1">
    <citation type="submission" date="2023-04" db="EMBL/GenBank/DDBJ databases">
        <title>Draft Genome sequencing of Naganishia species isolated from polar environments using Oxford Nanopore Technology.</title>
        <authorList>
            <person name="Leo P."/>
            <person name="Venkateswaran K."/>
        </authorList>
    </citation>
    <scope>NUCLEOTIDE SEQUENCE</scope>
    <source>
        <strain evidence="1">MNA-CCFEE 5262</strain>
    </source>
</reference>
<keyword evidence="2" id="KW-1185">Reference proteome</keyword>
<protein>
    <submittedName>
        <fullName evidence="1">Uncharacterized protein</fullName>
    </submittedName>
</protein>
<accession>A0ACC2VVW6</accession>
<feature type="non-terminal residue" evidence="1">
    <location>
        <position position="90"/>
    </location>
</feature>
<name>A0ACC2VVW6_9TREE</name>
<dbReference type="EMBL" id="JASBWS010000060">
    <property type="protein sequence ID" value="KAJ9103005.1"/>
    <property type="molecule type" value="Genomic_DNA"/>
</dbReference>
<comment type="caution">
    <text evidence="1">The sequence shown here is derived from an EMBL/GenBank/DDBJ whole genome shotgun (WGS) entry which is preliminary data.</text>
</comment>
<organism evidence="1 2">
    <name type="scientific">Naganishia adeliensis</name>
    <dbReference type="NCBI Taxonomy" id="92952"/>
    <lineage>
        <taxon>Eukaryota</taxon>
        <taxon>Fungi</taxon>
        <taxon>Dikarya</taxon>
        <taxon>Basidiomycota</taxon>
        <taxon>Agaricomycotina</taxon>
        <taxon>Tremellomycetes</taxon>
        <taxon>Filobasidiales</taxon>
        <taxon>Filobasidiaceae</taxon>
        <taxon>Naganishia</taxon>
    </lineage>
</organism>
<evidence type="ECO:0000313" key="1">
    <source>
        <dbReference type="EMBL" id="KAJ9103005.1"/>
    </source>
</evidence>
<dbReference type="Proteomes" id="UP001230649">
    <property type="component" value="Unassembled WGS sequence"/>
</dbReference>
<sequence length="90" mass="9808">MPSGSRAAPSSRRLLPDTGISSSSAWKSPPPTIYASEDYAPDAPPAEDLPDDDPFSFLNPFRAFVEDEEDDDDVVDDQYFPIGDADLTDL</sequence>
<evidence type="ECO:0000313" key="2">
    <source>
        <dbReference type="Proteomes" id="UP001230649"/>
    </source>
</evidence>
<gene>
    <name evidence="1" type="ORF">QFC20_004813</name>
</gene>